<accession>A0A4Y2U0I1</accession>
<dbReference type="EMBL" id="BGPR01031850">
    <property type="protein sequence ID" value="GBO05117.1"/>
    <property type="molecule type" value="Genomic_DNA"/>
</dbReference>
<organism evidence="2 3">
    <name type="scientific">Araneus ventricosus</name>
    <name type="common">Orbweaver spider</name>
    <name type="synonym">Epeira ventricosa</name>
    <dbReference type="NCBI Taxonomy" id="182803"/>
    <lineage>
        <taxon>Eukaryota</taxon>
        <taxon>Metazoa</taxon>
        <taxon>Ecdysozoa</taxon>
        <taxon>Arthropoda</taxon>
        <taxon>Chelicerata</taxon>
        <taxon>Arachnida</taxon>
        <taxon>Araneae</taxon>
        <taxon>Araneomorphae</taxon>
        <taxon>Entelegynae</taxon>
        <taxon>Araneoidea</taxon>
        <taxon>Araneidae</taxon>
        <taxon>Araneus</taxon>
    </lineage>
</organism>
<name>A0A4Y2U0I1_ARAVE</name>
<dbReference type="PANTHER" id="PTHR33198:SF20">
    <property type="entry name" value="RETROTRANSPOSON GAG DOMAIN-CONTAINING PROTEIN"/>
    <property type="match status" value="1"/>
</dbReference>
<evidence type="ECO:0000313" key="2">
    <source>
        <dbReference type="EMBL" id="GBO05117.1"/>
    </source>
</evidence>
<gene>
    <name evidence="2" type="ORF">AVEN_191773_1</name>
</gene>
<dbReference type="Proteomes" id="UP000499080">
    <property type="component" value="Unassembled WGS sequence"/>
</dbReference>
<evidence type="ECO:0000256" key="1">
    <source>
        <dbReference type="SAM" id="Phobius"/>
    </source>
</evidence>
<comment type="caution">
    <text evidence="2">The sequence shown here is derived from an EMBL/GenBank/DDBJ whole genome shotgun (WGS) entry which is preliminary data.</text>
</comment>
<protein>
    <recommendedName>
        <fullName evidence="4">Retrotransposon gag domain-containing protein</fullName>
    </recommendedName>
</protein>
<evidence type="ECO:0000313" key="3">
    <source>
        <dbReference type="Proteomes" id="UP000499080"/>
    </source>
</evidence>
<sequence length="293" mass="33598">MEGCHPPRGLNFNGNMADNWRRFKQLFEIYLIASGNEVKSSEVKVAILLNAAGEEAVEVFNTFNLSAEDRKDFDKVVNHFEKFTTPKRNVVVERFIFNQRCQEEGETFDVFVMDLKKLVKSCEFGDQSDSVVRDRIVLGVGDASLQERMLRESDLSLERAIDLGKTAELSKIRAQTVQGQNVDFVGRRSGAQKPLSSREAKPLSVVSAPYDRAAVTNDFSWFIALILKKGLDLRDFILSKSVTVSLRLTILLFFTILVKFTVGFEIYNFNFKIRYILDTIFITYFQYLFIYIL</sequence>
<dbReference type="OrthoDB" id="6414002at2759"/>
<reference evidence="2 3" key="1">
    <citation type="journal article" date="2019" name="Sci. Rep.">
        <title>Orb-weaving spider Araneus ventricosus genome elucidates the spidroin gene catalogue.</title>
        <authorList>
            <person name="Kono N."/>
            <person name="Nakamura H."/>
            <person name="Ohtoshi R."/>
            <person name="Moran D.A.P."/>
            <person name="Shinohara A."/>
            <person name="Yoshida Y."/>
            <person name="Fujiwara M."/>
            <person name="Mori M."/>
            <person name="Tomita M."/>
            <person name="Arakawa K."/>
        </authorList>
    </citation>
    <scope>NUCLEOTIDE SEQUENCE [LARGE SCALE GENOMIC DNA]</scope>
</reference>
<evidence type="ECO:0008006" key="4">
    <source>
        <dbReference type="Google" id="ProtNLM"/>
    </source>
</evidence>
<keyword evidence="1" id="KW-1133">Transmembrane helix</keyword>
<dbReference type="PANTHER" id="PTHR33198">
    <property type="entry name" value="ANK_REP_REGION DOMAIN-CONTAINING PROTEIN-RELATED"/>
    <property type="match status" value="1"/>
</dbReference>
<keyword evidence="1" id="KW-0472">Membrane</keyword>
<keyword evidence="1" id="KW-0812">Transmembrane</keyword>
<proteinExistence type="predicted"/>
<dbReference type="AlphaFoldDB" id="A0A4Y2U0I1"/>
<feature type="transmembrane region" description="Helical" evidence="1">
    <location>
        <begin position="244"/>
        <end position="267"/>
    </location>
</feature>
<feature type="transmembrane region" description="Helical" evidence="1">
    <location>
        <begin position="273"/>
        <end position="292"/>
    </location>
</feature>
<keyword evidence="3" id="KW-1185">Reference proteome</keyword>